<accession>A0ABW5ZGQ9</accession>
<keyword evidence="1" id="KW-0812">Transmembrane</keyword>
<proteinExistence type="predicted"/>
<evidence type="ECO:0000256" key="1">
    <source>
        <dbReference type="SAM" id="Phobius"/>
    </source>
</evidence>
<dbReference type="RefSeq" id="WP_204728743.1">
    <property type="nucleotide sequence ID" value="NZ_JAFBDK010000005.1"/>
</dbReference>
<name>A0ABW5ZGQ9_9BACL</name>
<feature type="transmembrane region" description="Helical" evidence="1">
    <location>
        <begin position="139"/>
        <end position="161"/>
    </location>
</feature>
<organism evidence="2 3">
    <name type="scientific">Jeotgalibacillus terrae</name>
    <dbReference type="NCBI Taxonomy" id="587735"/>
    <lineage>
        <taxon>Bacteria</taxon>
        <taxon>Bacillati</taxon>
        <taxon>Bacillota</taxon>
        <taxon>Bacilli</taxon>
        <taxon>Bacillales</taxon>
        <taxon>Caryophanaceae</taxon>
        <taxon>Jeotgalibacillus</taxon>
    </lineage>
</organism>
<dbReference type="Proteomes" id="UP001597561">
    <property type="component" value="Unassembled WGS sequence"/>
</dbReference>
<protein>
    <submittedName>
        <fullName evidence="2">Uncharacterized protein</fullName>
    </submittedName>
</protein>
<comment type="caution">
    <text evidence="2">The sequence shown here is derived from an EMBL/GenBank/DDBJ whole genome shotgun (WGS) entry which is preliminary data.</text>
</comment>
<feature type="transmembrane region" description="Helical" evidence="1">
    <location>
        <begin position="181"/>
        <end position="200"/>
    </location>
</feature>
<dbReference type="EMBL" id="JBHUPG010000019">
    <property type="protein sequence ID" value="MFD2912174.1"/>
    <property type="molecule type" value="Genomic_DNA"/>
</dbReference>
<keyword evidence="1" id="KW-0472">Membrane</keyword>
<keyword evidence="1" id="KW-1133">Transmembrane helix</keyword>
<keyword evidence="3" id="KW-1185">Reference proteome</keyword>
<reference evidence="3" key="1">
    <citation type="journal article" date="2019" name="Int. J. Syst. Evol. Microbiol.">
        <title>The Global Catalogue of Microorganisms (GCM) 10K type strain sequencing project: providing services to taxonomists for standard genome sequencing and annotation.</title>
        <authorList>
            <consortium name="The Broad Institute Genomics Platform"/>
            <consortium name="The Broad Institute Genome Sequencing Center for Infectious Disease"/>
            <person name="Wu L."/>
            <person name="Ma J."/>
        </authorList>
    </citation>
    <scope>NUCLEOTIDE SEQUENCE [LARGE SCALE GENOMIC DNA]</scope>
    <source>
        <strain evidence="3">KCTC 13528</strain>
    </source>
</reference>
<gene>
    <name evidence="2" type="ORF">ACFS5P_09835</name>
</gene>
<sequence length="222" mass="25021">MYGSIKKMKHKRKMKKVKAGDGHLLKKYRLWNVFTHSLFHVEVTNKTEGETTKYAIKSKYFTEEPRVDLYKEGRHVSYSKLPAVLPVNGGVIKVNKNSIGINGIRYVSDQEATYSVYPDRRSVRGLRLWFHKRFPNTSALVGLIAVIALLISTTLGLVQLMESFSDIPWIAENIGIFKSPVTLSVGTNLTIGLAAALAGIERTLMFRNHWLIDIENINTGEG</sequence>
<evidence type="ECO:0000313" key="3">
    <source>
        <dbReference type="Proteomes" id="UP001597561"/>
    </source>
</evidence>
<evidence type="ECO:0000313" key="2">
    <source>
        <dbReference type="EMBL" id="MFD2912174.1"/>
    </source>
</evidence>